<protein>
    <submittedName>
        <fullName evidence="2">N-acetyltransferase</fullName>
    </submittedName>
</protein>
<dbReference type="CDD" id="cd04301">
    <property type="entry name" value="NAT_SF"/>
    <property type="match status" value="1"/>
</dbReference>
<dbReference type="InterPro" id="IPR016181">
    <property type="entry name" value="Acyl_CoA_acyltransferase"/>
</dbReference>
<organism evidence="2 3">
    <name type="scientific">Chitinophaga silvatica</name>
    <dbReference type="NCBI Taxonomy" id="2282649"/>
    <lineage>
        <taxon>Bacteria</taxon>
        <taxon>Pseudomonadati</taxon>
        <taxon>Bacteroidota</taxon>
        <taxon>Chitinophagia</taxon>
        <taxon>Chitinophagales</taxon>
        <taxon>Chitinophagaceae</taxon>
        <taxon>Chitinophaga</taxon>
    </lineage>
</organism>
<sequence>MLPLQTKRLLIYPCRLPLVTELYLRHPHAGDKLAATIPDDWPQQELRELLPHFIKLLQHDPKSFPWLMWIIVNKDLKTVIGNVGFKGRPDGNGSVEIGYSVLPAYQNQGYMKEAAEAMADWAFKQPDVKQLIAECHISNLSSKRILEHLGMSPTKQVNDMQYWELPNNFITR</sequence>
<dbReference type="InterPro" id="IPR051531">
    <property type="entry name" value="N-acetyltransferase"/>
</dbReference>
<dbReference type="GO" id="GO:0016747">
    <property type="term" value="F:acyltransferase activity, transferring groups other than amino-acyl groups"/>
    <property type="evidence" value="ECO:0007669"/>
    <property type="project" value="InterPro"/>
</dbReference>
<proteinExistence type="predicted"/>
<keyword evidence="2" id="KW-0808">Transferase</keyword>
<dbReference type="PANTHER" id="PTHR43792">
    <property type="entry name" value="GNAT FAMILY, PUTATIVE (AFU_ORTHOLOGUE AFUA_3G00765)-RELATED-RELATED"/>
    <property type="match status" value="1"/>
</dbReference>
<name>A0A3E1YB15_9BACT</name>
<feature type="domain" description="N-acetyltransferase" evidence="1">
    <location>
        <begin position="20"/>
        <end position="168"/>
    </location>
</feature>
<evidence type="ECO:0000313" key="2">
    <source>
        <dbReference type="EMBL" id="RFS23253.1"/>
    </source>
</evidence>
<accession>A0A3E1YB15</accession>
<dbReference type="RefSeq" id="WP_116975449.1">
    <property type="nucleotide sequence ID" value="NZ_QPMM01000004.1"/>
</dbReference>
<keyword evidence="3" id="KW-1185">Reference proteome</keyword>
<evidence type="ECO:0000313" key="3">
    <source>
        <dbReference type="Proteomes" id="UP000260644"/>
    </source>
</evidence>
<comment type="caution">
    <text evidence="2">The sequence shown here is derived from an EMBL/GenBank/DDBJ whole genome shotgun (WGS) entry which is preliminary data.</text>
</comment>
<dbReference type="AlphaFoldDB" id="A0A3E1YB15"/>
<dbReference type="Pfam" id="PF13302">
    <property type="entry name" value="Acetyltransf_3"/>
    <property type="match status" value="1"/>
</dbReference>
<dbReference type="Gene3D" id="3.40.630.30">
    <property type="match status" value="1"/>
</dbReference>
<dbReference type="SUPFAM" id="SSF55729">
    <property type="entry name" value="Acyl-CoA N-acyltransferases (Nat)"/>
    <property type="match status" value="1"/>
</dbReference>
<dbReference type="PROSITE" id="PS51186">
    <property type="entry name" value="GNAT"/>
    <property type="match status" value="1"/>
</dbReference>
<reference evidence="2 3" key="1">
    <citation type="submission" date="2018-07" db="EMBL/GenBank/DDBJ databases">
        <title>Chitinophaga K2CV101002-2 sp. nov., isolated from a monsoon evergreen broad-leaved forest soil.</title>
        <authorList>
            <person name="Lv Y."/>
        </authorList>
    </citation>
    <scope>NUCLEOTIDE SEQUENCE [LARGE SCALE GENOMIC DNA]</scope>
    <source>
        <strain evidence="2 3">GDMCC 1.1288</strain>
    </source>
</reference>
<dbReference type="InterPro" id="IPR000182">
    <property type="entry name" value="GNAT_dom"/>
</dbReference>
<dbReference type="PANTHER" id="PTHR43792:SF13">
    <property type="entry name" value="ACETYLTRANSFERASE"/>
    <property type="match status" value="1"/>
</dbReference>
<dbReference type="OrthoDB" id="9811523at2"/>
<gene>
    <name evidence="2" type="ORF">DVR12_09540</name>
</gene>
<evidence type="ECO:0000259" key="1">
    <source>
        <dbReference type="PROSITE" id="PS51186"/>
    </source>
</evidence>
<dbReference type="Proteomes" id="UP000260644">
    <property type="component" value="Unassembled WGS sequence"/>
</dbReference>
<dbReference type="EMBL" id="QPMM01000004">
    <property type="protein sequence ID" value="RFS23253.1"/>
    <property type="molecule type" value="Genomic_DNA"/>
</dbReference>